<keyword evidence="5 7" id="KW-0804">Transcription</keyword>
<gene>
    <name evidence="11" type="ORF">QN277_000074</name>
</gene>
<evidence type="ECO:0000256" key="5">
    <source>
        <dbReference type="ARBA" id="ARBA00023163"/>
    </source>
</evidence>
<dbReference type="InterPro" id="IPR036388">
    <property type="entry name" value="WH-like_DNA-bd_sf"/>
</dbReference>
<keyword evidence="6 7" id="KW-0539">Nucleus</keyword>
<organism evidence="11 12">
    <name type="scientific">Acacia crassicarpa</name>
    <name type="common">northern wattle</name>
    <dbReference type="NCBI Taxonomy" id="499986"/>
    <lineage>
        <taxon>Eukaryota</taxon>
        <taxon>Viridiplantae</taxon>
        <taxon>Streptophyta</taxon>
        <taxon>Embryophyta</taxon>
        <taxon>Tracheophyta</taxon>
        <taxon>Spermatophyta</taxon>
        <taxon>Magnoliopsida</taxon>
        <taxon>eudicotyledons</taxon>
        <taxon>Gunneridae</taxon>
        <taxon>Pentapetalae</taxon>
        <taxon>rosids</taxon>
        <taxon>fabids</taxon>
        <taxon>Fabales</taxon>
        <taxon>Fabaceae</taxon>
        <taxon>Caesalpinioideae</taxon>
        <taxon>mimosoid clade</taxon>
        <taxon>Acacieae</taxon>
        <taxon>Acacia</taxon>
    </lineage>
</organism>
<reference evidence="11" key="1">
    <citation type="submission" date="2023-10" db="EMBL/GenBank/DDBJ databases">
        <title>Chromosome-level genome of the transformable northern wattle, Acacia crassicarpa.</title>
        <authorList>
            <person name="Massaro I."/>
            <person name="Sinha N.R."/>
            <person name="Poethig S."/>
            <person name="Leichty A.R."/>
        </authorList>
    </citation>
    <scope>NUCLEOTIDE SEQUENCE</scope>
    <source>
        <strain evidence="11">Acra3RX</strain>
        <tissue evidence="11">Leaf</tissue>
    </source>
</reference>
<name>A0AAE1N5Q4_9FABA</name>
<dbReference type="PANTHER" id="PTHR12949">
    <property type="entry name" value="RNA POLYMERASE III DNA DIRECTED -RELATED"/>
    <property type="match status" value="1"/>
</dbReference>
<evidence type="ECO:0000256" key="1">
    <source>
        <dbReference type="ARBA" id="ARBA00004123"/>
    </source>
</evidence>
<feature type="domain" description="RNA polymerase III subunit RPC82-related helix-turn-helix" evidence="9">
    <location>
        <begin position="10"/>
        <end position="67"/>
    </location>
</feature>
<evidence type="ECO:0000256" key="4">
    <source>
        <dbReference type="ARBA" id="ARBA00022478"/>
    </source>
</evidence>
<evidence type="ECO:0000259" key="8">
    <source>
        <dbReference type="Pfam" id="PF05645"/>
    </source>
</evidence>
<comment type="caution">
    <text evidence="11">The sequence shown here is derived from an EMBL/GenBank/DDBJ whole genome shotgun (WGS) entry which is preliminary data.</text>
</comment>
<keyword evidence="4 7" id="KW-0240">DNA-directed RNA polymerase</keyword>
<dbReference type="InterPro" id="IPR013197">
    <property type="entry name" value="RNA_pol_III_RPC82-rel_HTH"/>
</dbReference>
<dbReference type="EMBL" id="JAWXYG010000001">
    <property type="protein sequence ID" value="KAK4283079.1"/>
    <property type="molecule type" value="Genomic_DNA"/>
</dbReference>
<evidence type="ECO:0000256" key="3">
    <source>
        <dbReference type="ARBA" id="ARBA00016689"/>
    </source>
</evidence>
<dbReference type="InterPro" id="IPR055207">
    <property type="entry name" value="POLR3C_WHD"/>
</dbReference>
<dbReference type="GO" id="GO:0003697">
    <property type="term" value="F:single-stranded DNA binding"/>
    <property type="evidence" value="ECO:0007669"/>
    <property type="project" value="UniProtKB-UniRule"/>
</dbReference>
<dbReference type="PANTHER" id="PTHR12949:SF0">
    <property type="entry name" value="DNA-DIRECTED RNA POLYMERASE III SUBUNIT RPC3"/>
    <property type="match status" value="1"/>
</dbReference>
<evidence type="ECO:0000256" key="6">
    <source>
        <dbReference type="ARBA" id="ARBA00023242"/>
    </source>
</evidence>
<dbReference type="GO" id="GO:0005666">
    <property type="term" value="C:RNA polymerase III complex"/>
    <property type="evidence" value="ECO:0007669"/>
    <property type="project" value="UniProtKB-UniRule"/>
</dbReference>
<evidence type="ECO:0000313" key="11">
    <source>
        <dbReference type="EMBL" id="KAK4283079.1"/>
    </source>
</evidence>
<dbReference type="Pfam" id="PF22536">
    <property type="entry name" value="WHD_POLR3C"/>
    <property type="match status" value="1"/>
</dbReference>
<dbReference type="AlphaFoldDB" id="A0AAE1N5Q4"/>
<dbReference type="Pfam" id="PF05645">
    <property type="entry name" value="RNA_pol_Rpc82"/>
    <property type="match status" value="1"/>
</dbReference>
<dbReference type="Proteomes" id="UP001293593">
    <property type="component" value="Unassembled WGS sequence"/>
</dbReference>
<comment type="function">
    <text evidence="7">DNA-dependent RNA polymerase catalyzes the transcription of DNA into RNA using the four ribonucleoside triphosphates as substrates. Specific core component of RNA polymerase III which synthesizes small RNAs, such as 5S rRNA and tRNAs.</text>
</comment>
<sequence length="504" mass="58045">MATQYGIKFAVHLITNHFGNLVAKVCECLLRRGPLTFEQLSRFTELTKDQVKNSLLVLVQHNCVQAFILEQEGREGSKVNAQYLALFDNILHRLRFPKFLEIVSQDLDEECVELLEGLLRDGRLTLKQMVDRASQRKENAVALDVVQESLHKLLMLRYAERCPSPEPVISPPVDLDTKKRGAKSKIAEEPETIEYRVLEAAMPAEGIRFYLTASSELINNSDIYPGRGVGENVAREDSMLFRANFEEFVRRRRHKVLVENVRTAHDDGAAIVLGAVLDATRNAEKKVKMEKSVPLTLDAIFTEVQKTEIGLAMTMERVRSSLVLLGCTQRTFDAPYSIELNKIIESARDEEVESIVLKRYGTDAYRMFRLLSKTGRLLETDKIAESTFVEKRDTPKILYKLWKDDYLHMEKLVLTGARQLKFLLWKVNKPILWERVLDEMYHAALNLSLRLAYEQEKDGELLAVPKDKIVGQLQKRYKRLRNSWLLLESSLMKLDDTLMLFHDF</sequence>
<dbReference type="InterPro" id="IPR039748">
    <property type="entry name" value="RPC3"/>
</dbReference>
<dbReference type="FunFam" id="1.10.10.10:FF:000218">
    <property type="entry name" value="DNA-directed RNA polymerase III subunit RPC3"/>
    <property type="match status" value="1"/>
</dbReference>
<proteinExistence type="inferred from homology"/>
<evidence type="ECO:0000313" key="12">
    <source>
        <dbReference type="Proteomes" id="UP001293593"/>
    </source>
</evidence>
<comment type="subunit">
    <text evidence="7">Component of the RNA polymerase III (Pol III) complex consisting of 17 subunits.</text>
</comment>
<dbReference type="InterPro" id="IPR008806">
    <property type="entry name" value="RNA_pol_III_Rpc82_C"/>
</dbReference>
<dbReference type="Gene3D" id="1.10.10.10">
    <property type="entry name" value="Winged helix-like DNA-binding domain superfamily/Winged helix DNA-binding domain"/>
    <property type="match status" value="4"/>
</dbReference>
<feature type="domain" description="RNA polymerase III Rpc82 C -terminal" evidence="8">
    <location>
        <begin position="149"/>
        <end position="315"/>
    </location>
</feature>
<keyword evidence="12" id="KW-1185">Reference proteome</keyword>
<accession>A0AAE1N5Q4</accession>
<dbReference type="FunFam" id="1.10.10.10:FF:000515">
    <property type="entry name" value="DNA-directed RNA polymerase III subunit rpc3"/>
    <property type="match status" value="1"/>
</dbReference>
<evidence type="ECO:0000259" key="9">
    <source>
        <dbReference type="Pfam" id="PF08221"/>
    </source>
</evidence>
<dbReference type="Pfam" id="PF08221">
    <property type="entry name" value="HTH_9"/>
    <property type="match status" value="1"/>
</dbReference>
<feature type="domain" description="DNA-directed RNA polymerase III subunit RPC3 winged-helix" evidence="10">
    <location>
        <begin position="352"/>
        <end position="413"/>
    </location>
</feature>
<evidence type="ECO:0000259" key="10">
    <source>
        <dbReference type="Pfam" id="PF22536"/>
    </source>
</evidence>
<evidence type="ECO:0000256" key="2">
    <source>
        <dbReference type="ARBA" id="ARBA00007206"/>
    </source>
</evidence>
<dbReference type="GO" id="GO:0006351">
    <property type="term" value="P:DNA-templated transcription"/>
    <property type="evidence" value="ECO:0007669"/>
    <property type="project" value="InterPro"/>
</dbReference>
<evidence type="ECO:0000256" key="7">
    <source>
        <dbReference type="RuleBase" id="RU367076"/>
    </source>
</evidence>
<comment type="subcellular location">
    <subcellularLocation>
        <location evidence="1 7">Nucleus</location>
    </subcellularLocation>
</comment>
<dbReference type="FunFam" id="1.10.10.10:FF:000420">
    <property type="entry name" value="RNA polymerase III subunit, putative"/>
    <property type="match status" value="1"/>
</dbReference>
<protein>
    <recommendedName>
        <fullName evidence="3 7">DNA-directed RNA polymerase III subunit RPC3</fullName>
        <shortName evidence="7">RNA polymerase III subunit C3</shortName>
    </recommendedName>
</protein>
<comment type="similarity">
    <text evidence="2 7">Belongs to the eukaryotic RPC3/POLR3C RNA polymerase subunit family.</text>
</comment>